<feature type="region of interest" description="Disordered" evidence="2">
    <location>
        <begin position="127"/>
        <end position="156"/>
    </location>
</feature>
<protein>
    <recommendedName>
        <fullName evidence="5">Hydrolase</fullName>
    </recommendedName>
</protein>
<gene>
    <name evidence="3" type="ORF">CSA55_01600</name>
</gene>
<evidence type="ECO:0000256" key="1">
    <source>
        <dbReference type="ARBA" id="ARBA00007068"/>
    </source>
</evidence>
<dbReference type="Proteomes" id="UP000230914">
    <property type="component" value="Unassembled WGS sequence"/>
</dbReference>
<evidence type="ECO:0000313" key="4">
    <source>
        <dbReference type="Proteomes" id="UP000230914"/>
    </source>
</evidence>
<evidence type="ECO:0008006" key="5">
    <source>
        <dbReference type="Google" id="ProtNLM"/>
    </source>
</evidence>
<name>A0A2G6KE73_9ACTN</name>
<sequence>MDRFSLGSLTDVPGIQVGHYQRQGRGWLTGTTTVFAPDGAVAAVDVRGGGPGTRETDALAAGNLVDRVHAVCLSGGSAYGLATADGVMAELEARQLGVPVGLAPHEIVPVVPTAVIFDLGRGGRFDRRPTPEFGQRALKAARRTSRRGSIGAGTGAQSGGIRGGVGMASAQVTIGAHTVTVGALMVVNSSGSAIDPATGLPYVPVAGIQSPSEDERTAVATALQTAWASPPLNTTIGVIATDAALSRPEAGRMALSGHDGLARAIRPAHGLMDGDTIFGLSTGTVAIETGDVDMDRSGTLRPFLLNTLFAVAADLVALACTDAVVSASPTDSVPSWASLCPHGVIERP</sequence>
<accession>A0A2G6KE73</accession>
<organism evidence="3 4">
    <name type="scientific">Ilumatobacter coccineus</name>
    <dbReference type="NCBI Taxonomy" id="467094"/>
    <lineage>
        <taxon>Bacteria</taxon>
        <taxon>Bacillati</taxon>
        <taxon>Actinomycetota</taxon>
        <taxon>Acidimicrobiia</taxon>
        <taxon>Acidimicrobiales</taxon>
        <taxon>Ilumatobacteraceae</taxon>
        <taxon>Ilumatobacter</taxon>
    </lineage>
</organism>
<dbReference type="CDD" id="cd02252">
    <property type="entry name" value="nylC_like"/>
    <property type="match status" value="1"/>
</dbReference>
<proteinExistence type="inferred from homology"/>
<dbReference type="SUPFAM" id="SSF56266">
    <property type="entry name" value="DmpA/ArgJ-like"/>
    <property type="match status" value="1"/>
</dbReference>
<dbReference type="Pfam" id="PF03576">
    <property type="entry name" value="Peptidase_S58"/>
    <property type="match status" value="1"/>
</dbReference>
<dbReference type="AlphaFoldDB" id="A0A2G6KE73"/>
<comment type="caution">
    <text evidence="3">The sequence shown here is derived from an EMBL/GenBank/DDBJ whole genome shotgun (WGS) entry which is preliminary data.</text>
</comment>
<dbReference type="PANTHER" id="PTHR36512:SF3">
    <property type="entry name" value="BLR5678 PROTEIN"/>
    <property type="match status" value="1"/>
</dbReference>
<dbReference type="InterPro" id="IPR016117">
    <property type="entry name" value="ArgJ-like_dom_sf"/>
</dbReference>
<dbReference type="PANTHER" id="PTHR36512">
    <property type="entry name" value="D-AMINOPEPTIDASE"/>
    <property type="match status" value="1"/>
</dbReference>
<dbReference type="Gene3D" id="3.60.70.12">
    <property type="entry name" value="L-amino peptidase D-ALA esterase/amidase"/>
    <property type="match status" value="1"/>
</dbReference>
<dbReference type="InterPro" id="IPR005321">
    <property type="entry name" value="Peptidase_S58_DmpA"/>
</dbReference>
<evidence type="ECO:0000313" key="3">
    <source>
        <dbReference type="EMBL" id="PIE33986.1"/>
    </source>
</evidence>
<reference evidence="3 4" key="1">
    <citation type="submission" date="2017-10" db="EMBL/GenBank/DDBJ databases">
        <title>Novel microbial diversity and functional potential in the marine mammal oral microbiome.</title>
        <authorList>
            <person name="Dudek N.K."/>
            <person name="Sun C.L."/>
            <person name="Burstein D."/>
            <person name="Kantor R.S."/>
            <person name="Aliaga Goltsman D.S."/>
            <person name="Bik E.M."/>
            <person name="Thomas B.C."/>
            <person name="Banfield J.F."/>
            <person name="Relman D.A."/>
        </authorList>
    </citation>
    <scope>NUCLEOTIDE SEQUENCE [LARGE SCALE GENOMIC DNA]</scope>
    <source>
        <strain evidence="3">DOLJORAL78_61_10</strain>
    </source>
</reference>
<dbReference type="EMBL" id="PDSL01000023">
    <property type="protein sequence ID" value="PIE33986.1"/>
    <property type="molecule type" value="Genomic_DNA"/>
</dbReference>
<dbReference type="GO" id="GO:0004177">
    <property type="term" value="F:aminopeptidase activity"/>
    <property type="evidence" value="ECO:0007669"/>
    <property type="project" value="TreeGrafter"/>
</dbReference>
<comment type="similarity">
    <text evidence="1">Belongs to the peptidase S58 family.</text>
</comment>
<evidence type="ECO:0000256" key="2">
    <source>
        <dbReference type="SAM" id="MobiDB-lite"/>
    </source>
</evidence>